<dbReference type="AlphaFoldDB" id="A0A0P1AQ77"/>
<dbReference type="RefSeq" id="XP_024579406.1">
    <property type="nucleotide sequence ID" value="XM_024728984.1"/>
</dbReference>
<organism evidence="2 3">
    <name type="scientific">Plasmopara halstedii</name>
    <name type="common">Downy mildew of sunflower</name>
    <dbReference type="NCBI Taxonomy" id="4781"/>
    <lineage>
        <taxon>Eukaryota</taxon>
        <taxon>Sar</taxon>
        <taxon>Stramenopiles</taxon>
        <taxon>Oomycota</taxon>
        <taxon>Peronosporomycetes</taxon>
        <taxon>Peronosporales</taxon>
        <taxon>Peronosporaceae</taxon>
        <taxon>Plasmopara</taxon>
    </lineage>
</organism>
<dbReference type="GeneID" id="36408317"/>
<dbReference type="EMBL" id="CCYD01000653">
    <property type="protein sequence ID" value="CEG43037.1"/>
    <property type="molecule type" value="Genomic_DNA"/>
</dbReference>
<sequence>MDLATPQTHRQGVALAVFGAHESLDGGLRPGAKLSPCHNGARPSLKGGND</sequence>
<feature type="region of interest" description="Disordered" evidence="1">
    <location>
        <begin position="25"/>
        <end position="50"/>
    </location>
</feature>
<evidence type="ECO:0000313" key="2">
    <source>
        <dbReference type="EMBL" id="CEG43037.1"/>
    </source>
</evidence>
<evidence type="ECO:0000256" key="1">
    <source>
        <dbReference type="SAM" id="MobiDB-lite"/>
    </source>
</evidence>
<name>A0A0P1AQ77_PLAHL</name>
<protein>
    <submittedName>
        <fullName evidence="2">Uncharacterized protein</fullName>
    </submittedName>
</protein>
<accession>A0A0P1AQ77</accession>
<evidence type="ECO:0000313" key="3">
    <source>
        <dbReference type="Proteomes" id="UP000054928"/>
    </source>
</evidence>
<dbReference type="Proteomes" id="UP000054928">
    <property type="component" value="Unassembled WGS sequence"/>
</dbReference>
<keyword evidence="3" id="KW-1185">Reference proteome</keyword>
<proteinExistence type="predicted"/>
<reference evidence="3" key="1">
    <citation type="submission" date="2014-09" db="EMBL/GenBank/DDBJ databases">
        <authorList>
            <person name="Sharma Rahul"/>
            <person name="Thines Marco"/>
        </authorList>
    </citation>
    <scope>NUCLEOTIDE SEQUENCE [LARGE SCALE GENOMIC DNA]</scope>
</reference>